<protein>
    <submittedName>
        <fullName evidence="4">T9SS type A sorting domain-containing protein</fullName>
    </submittedName>
</protein>
<dbReference type="InterPro" id="IPR003599">
    <property type="entry name" value="Ig_sub"/>
</dbReference>
<sequence>MVKKLLGKIAVFWALILTPFISWGQECTDAVPTFSITNHTGSSICEGEPLNFSAAVSPSNPQIPYEYQWQVQVNGGAWTNISGFGAETANLSNYAAAIGSNRIRLQVTYCGGTTGVNTLTSNSSATITVYENKTGSVNISADKTHICPGEQITFSSSPFNHGGSGATYEWRLLSNNSILSTASTFTSAAIPDGGQVKLYMTSSVPCVDPFESNIINISHKAGMPSQPSAISIDTEPDTVICPETSVTFSVTSDPAASNYIWTLPTGWEGASTTNIITLTTGQAGATMQTISVKAENECGQSATTTLDVTVGPGIPATPSEIQITDEDNDGIICPGENITLSVTNDREATSYTWSLPAGWIGSSTSNSIAVSGIESGENGTVSVYSSNECSPGTSSSLSVSVNDPVPSMPGAITGANLVCTGIDATYSISAVPYADTYEWILDGKLINENTGTNFLFNSTAVGPHTLEVLAKNECGSSTVSSMIIEVDDGAPGAVKISNSNGESSFCEGATGLIFSVPADAKADNYSWTVPAGWIITSSNENSVTVTAGSFGQDGNISVTASSAQACGEVSDSFPVSVKHLVPPAPAGISGPAQVCMGSTNTFTVGSVNYATGYKWILSNGTSLTTTGPSVELPITSSGALGLTVLAINECGESSASPSFAIESFNSVPLKPGPIRSSLSSLNVCPPINGVTFTIDKTDHATDYTWNLPGGWYIVDGKGTESITVDISANVALSSGSVSVKANNTCGSSVASDPFVITLGKYVVADLGPDLTVCEVSAPISFTANVSFSNKSIKVVNIYSPDASGALPNPPNGPVKNFTFSYTPVAADFAKEYISIRLKTEDPKGECDSPIEEYNDEVKVYFRDKPSASFTSANSEVCYNTGTTLEISGTPNTTISYSNGASSFTANLDSSGKASVTTGNLLQTTTYTLMSIAYTNGAGCSENITGSTTILVNPIPNAVLTYNQDSFCNSDTQVYTPQFSNTAGIFEGGLFSATGIAVNATNGSFSPNGVPPGNYIITYAFDDPLSCGYPPLTTEITIFESVAITSQPQETRICEGEAVNLSVEASGDGLTYQWFKGSGSGTAISGANSATYSIQSSTEADEAYYYVEVSGASPCSTVKSNEVQLIIDQKMEILALVSDAANNEICEGGAVTFSVTTTSDDENLVYQWFDNSGNPISGANQSTYSLAGVTPGDAGNYSVEIGGATGYSCSKLTSNNIALVVNETPNADISYSGSYCTSDSGVKNVIFGNTSGNYSEGTFSYSANTAANILNLDPVTGAINPAASDPGIYTVIYTISEAGGCASSEETTQVTITAAPTASLAFAGGQTEFCNDSSQTALTPQLTGTGNYTGGTFSGIPGMDPENGTFDPAGLTAGTYTLTYNIPATSGCPAREVYLPVTIHEKIVITSEPFPVAVCSANNTQLEVAASGASLTYQWYKDGNPVNGANAAIYEIKTASVNEDHGNYYVMVSGAAHCDAVSSETVTVTVDENIVVTTQPQPQEVCAGAEINLSVSATASGGAPGYQWRKDGVALEGANLASLVIPNAQASDAGQYDVLITGADGYACEEGFSEIASVTVNAAPFVDAGSAIEACSTNTAIAVGNDAVASNYASLEWSTTGTGTFDNVNAMTPNYLPGTGETGEITLTLTAMGNGGCTSAFDEVLITINELPVINSFGYAQSEFCVSVNTAQAPVLNISNATISEGLFSYSGDTGNVLDLNLTSGEIDPSGSTPGRYFVTFEIPENGICTAVSETVELIIGDLPAADFSYTQPAVCRDTRAANPSLKINETGLLYTDTDFFSNTTGLVFKDASTGEIDVDASASGAHMVTRTVDYSGTMEDGCAAVTSTFEISIDDKPVPDFSYNSNQYCSNDPNPLVQFPTGAVAGTFSEKNNNGGLIFANPATGEIDLAASQPGSYVVVNTVDNPNDACNPVSAEFAVTIQKLPDAGFSYPAFAFCQSSGTTPAPVISGDPGGTFTGSAGLVIDSAGVIDLAASTANLPNDPASVHTVTYTIMASGACPEVSTSVELRIDVQPEGGELSFVKGTEVFGRLFSTCEISERNTGLIADLVLSNYEGQIMAWQYKTFSGSSETVLNSDGTNFTGTTLPGATIESLGLTETTVFQVQISSGSCTATSPVASKTAILSVISSDIEPTPVTADKAVICIDDPVVLTAGSGYESGTEIGEGGNFDNSSITNHGWTIINSNGSEGDFNSSADNGRANNWLRTNPVDLWTANINSPNDLSLVRYDSGIGNDGNKGIAVVSGAFTGSQLITPVFSITAMDEAILRFDQAYNLTEAAAIIVKITRDGGNTWEQLYVKTGPAKSGHTNDFGGGDKNSRPENKIEIDLGDYMGLSNLQIRFNYRGLREGDVWAVDGISIPDGPANVGMVWQDHTGEVPEIIGTNYTETWFPKQIGWNVSDITTTLEYSNGSCETAVHSEEIRVFVYDKWTTAVTADYGSCGNMQVRLTATATGAISGESQSYPTPDGYVGKWNISGNGKFSIANIEPADTSDPMFNPNIIFSAHDFNSFNVSWELLPGEKDPDGNIIENQICPPAPQPLEVIFKPCTALDFDGENDLIVIEDAYAGVNSIEAWIRPELAGGTIISGPNFRVTTPANVTPNSRWYHLAVSNGKLYIDGIEKSDLSLGSGSGSQTLIGAELINGKPANHFSGWIEELRLWNKALSVDQIRFLMNQRLIANGAQMGEQIPMDVPGGLDYSDLAGYYRLISAAPEPLANSPVAYLEEDKPTNGFTPDRAVTPSPGRLVNMETNQENTAPLPYFSGSDGVWENQATWLRPNVWELPNSGAVDWNIVRTSHSITSGNRNISLLGLISEANILDMEGVNPPGWTSGGSGNRLFISHYLLLNGIIDLNGESQLIQPNGSVVDQTSGIDRQLTGYLDRDQQGTASSYNYNYWSSPVSPGSLNADYSVGAVMMDGTTPTPVNINFGNTYHHADAGFTSPRKISAYWLHKFHGTANNYFRWEHIGSTGTLQVGEGYSMKGTSGAAAILGSQNYTFRGLPNNGTILMEAMSATGTGENYLLGNPYPSAIDTREFIRDNMRDVPNGRNASNIFNGTIYFWSHFANKTHYLEEYIGGYATYNLSGGVIAVAIDDRINATEDKGGRIPQQFIPVGQGFFVNTGLDPKIAEASNITIHGGQVTFKNSQRFFITENDINKSVFHSQEKKDIFGKEEATSSTEEQERIWLQFKSPKGYHRQILATADPNASDNFDLGYDAPLIENNAEDMYWYFNNSEFVIQGVRDFDRERELQLGLKIKEKGSVKISIDELDNIADDKAIFLKDSLKGIVHNLREEPYITDVDEGVFTERFKLVFKDNTPITAPEDPVTVVEDGPFEVLYVNGTRKIVIKNPELIRVDRIYLNNLSGQQVHIYYNIPLTTKEELPVERFSSGVYVLKLHTERGIVTKKVVLE</sequence>
<dbReference type="Gene3D" id="2.60.120.200">
    <property type="match status" value="1"/>
</dbReference>
<proteinExistence type="predicted"/>
<dbReference type="Proteomes" id="UP001163981">
    <property type="component" value="Chromosome"/>
</dbReference>
<dbReference type="SUPFAM" id="SSF48726">
    <property type="entry name" value="Immunoglobulin"/>
    <property type="match status" value="3"/>
</dbReference>
<dbReference type="Pfam" id="PF13385">
    <property type="entry name" value="Laminin_G_3"/>
    <property type="match status" value="1"/>
</dbReference>
<dbReference type="EMBL" id="CP069620">
    <property type="protein sequence ID" value="UZH55910.1"/>
    <property type="molecule type" value="Genomic_DNA"/>
</dbReference>
<dbReference type="NCBIfam" id="TIGR04183">
    <property type="entry name" value="Por_Secre_tail"/>
    <property type="match status" value="1"/>
</dbReference>
<evidence type="ECO:0000256" key="1">
    <source>
        <dbReference type="ARBA" id="ARBA00022729"/>
    </source>
</evidence>
<dbReference type="InterPro" id="IPR045829">
    <property type="entry name" value="PKD_6"/>
</dbReference>
<evidence type="ECO:0000256" key="2">
    <source>
        <dbReference type="SAM" id="SignalP"/>
    </source>
</evidence>
<feature type="chain" id="PRO_5046526145" evidence="2">
    <location>
        <begin position="25"/>
        <end position="3419"/>
    </location>
</feature>
<dbReference type="InterPro" id="IPR013320">
    <property type="entry name" value="ConA-like_dom_sf"/>
</dbReference>
<dbReference type="PROSITE" id="PS50835">
    <property type="entry name" value="IG_LIKE"/>
    <property type="match status" value="2"/>
</dbReference>
<evidence type="ECO:0000259" key="3">
    <source>
        <dbReference type="PROSITE" id="PS50835"/>
    </source>
</evidence>
<feature type="domain" description="Ig-like" evidence="3">
    <location>
        <begin position="1388"/>
        <end position="1482"/>
    </location>
</feature>
<accession>A0ABY6NSM3</accession>
<dbReference type="SUPFAM" id="SSF49899">
    <property type="entry name" value="Concanavalin A-like lectins/glucanases"/>
    <property type="match status" value="1"/>
</dbReference>
<organism evidence="4 5">
    <name type="scientific">Salinimicrobium tongyeongense</name>
    <dbReference type="NCBI Taxonomy" id="2809707"/>
    <lineage>
        <taxon>Bacteria</taxon>
        <taxon>Pseudomonadati</taxon>
        <taxon>Bacteroidota</taxon>
        <taxon>Flavobacteriia</taxon>
        <taxon>Flavobacteriales</taxon>
        <taxon>Flavobacteriaceae</taxon>
        <taxon>Salinimicrobium</taxon>
    </lineage>
</organism>
<dbReference type="InterPro" id="IPR007110">
    <property type="entry name" value="Ig-like_dom"/>
</dbReference>
<reference evidence="4" key="1">
    <citation type="submission" date="2021-02" db="EMBL/GenBank/DDBJ databases">
        <title>Salinimicrobium sp. nov. isolated from seawater in Tongyeong, Republic of Korea.</title>
        <authorList>
            <person name="Lee S.-J."/>
        </authorList>
    </citation>
    <scope>NUCLEOTIDE SEQUENCE</scope>
    <source>
        <strain evidence="4">HN-2-9-2</strain>
    </source>
</reference>
<keyword evidence="5" id="KW-1185">Reference proteome</keyword>
<dbReference type="InterPro" id="IPR026444">
    <property type="entry name" value="Secre_tail"/>
</dbReference>
<dbReference type="InterPro" id="IPR013783">
    <property type="entry name" value="Ig-like_fold"/>
</dbReference>
<name>A0ABY6NSM3_9FLAO</name>
<dbReference type="RefSeq" id="WP_265164320.1">
    <property type="nucleotide sequence ID" value="NZ_CP069620.1"/>
</dbReference>
<feature type="signal peptide" evidence="2">
    <location>
        <begin position="1"/>
        <end position="24"/>
    </location>
</feature>
<feature type="domain" description="Ig-like" evidence="3">
    <location>
        <begin position="1029"/>
        <end position="1123"/>
    </location>
</feature>
<dbReference type="Pfam" id="PF19081">
    <property type="entry name" value="Ig_7"/>
    <property type="match status" value="2"/>
</dbReference>
<evidence type="ECO:0000313" key="5">
    <source>
        <dbReference type="Proteomes" id="UP001163981"/>
    </source>
</evidence>
<evidence type="ECO:0000313" key="4">
    <source>
        <dbReference type="EMBL" id="UZH55910.1"/>
    </source>
</evidence>
<gene>
    <name evidence="4" type="ORF">JRG66_03245</name>
</gene>
<dbReference type="Gene3D" id="2.60.40.10">
    <property type="entry name" value="Immunoglobulins"/>
    <property type="match status" value="4"/>
</dbReference>
<keyword evidence="1 2" id="KW-0732">Signal</keyword>
<dbReference type="Pfam" id="PF19408">
    <property type="entry name" value="PKD_6"/>
    <property type="match status" value="6"/>
</dbReference>
<dbReference type="InterPro" id="IPR036179">
    <property type="entry name" value="Ig-like_dom_sf"/>
</dbReference>
<dbReference type="InterPro" id="IPR044023">
    <property type="entry name" value="Ig_7"/>
</dbReference>
<dbReference type="SMART" id="SM00409">
    <property type="entry name" value="IG"/>
    <property type="match status" value="4"/>
</dbReference>